<keyword evidence="1" id="KW-0285">Flavoprotein</keyword>
<feature type="domain" description="FAD-binding oxidoreductase/transferase type 4 C-terminal" evidence="3">
    <location>
        <begin position="47"/>
        <end position="78"/>
    </location>
</feature>
<protein>
    <submittedName>
        <fullName evidence="4">FAD-linked oxidase C-terminal domain-containing protein</fullName>
    </submittedName>
</protein>
<organism evidence="4 5">
    <name type="scientific">Burkholderia pyrrocinia</name>
    <name type="common">Pseudomonas pyrrocinia</name>
    <dbReference type="NCBI Taxonomy" id="60550"/>
    <lineage>
        <taxon>Bacteria</taxon>
        <taxon>Pseudomonadati</taxon>
        <taxon>Pseudomonadota</taxon>
        <taxon>Betaproteobacteria</taxon>
        <taxon>Burkholderiales</taxon>
        <taxon>Burkholderiaceae</taxon>
        <taxon>Burkholderia</taxon>
        <taxon>Burkholderia cepacia complex</taxon>
    </lineage>
</organism>
<evidence type="ECO:0000313" key="5">
    <source>
        <dbReference type="Proteomes" id="UP001484179"/>
    </source>
</evidence>
<evidence type="ECO:0000259" key="3">
    <source>
        <dbReference type="Pfam" id="PF02913"/>
    </source>
</evidence>
<dbReference type="EMBL" id="CP150850">
    <property type="protein sequence ID" value="WZW58450.1"/>
    <property type="molecule type" value="Genomic_DNA"/>
</dbReference>
<gene>
    <name evidence="4" type="ORF">WN985_23785</name>
</gene>
<dbReference type="Proteomes" id="UP001484179">
    <property type="component" value="Chromosome 2"/>
</dbReference>
<evidence type="ECO:0000256" key="2">
    <source>
        <dbReference type="ARBA" id="ARBA00022827"/>
    </source>
</evidence>
<name>A0ABZ3BY15_BURPY</name>
<dbReference type="Gene3D" id="1.10.45.10">
    <property type="entry name" value="Vanillyl-alcohol Oxidase, Chain A, domain 4"/>
    <property type="match status" value="1"/>
</dbReference>
<dbReference type="InterPro" id="IPR016164">
    <property type="entry name" value="FAD-linked_Oxase-like_C"/>
</dbReference>
<dbReference type="SUPFAM" id="SSF55103">
    <property type="entry name" value="FAD-linked oxidases, C-terminal domain"/>
    <property type="match status" value="1"/>
</dbReference>
<dbReference type="InterPro" id="IPR016171">
    <property type="entry name" value="Vanillyl_alc_oxidase_C-sub2"/>
</dbReference>
<evidence type="ECO:0000313" key="4">
    <source>
        <dbReference type="EMBL" id="WZW58450.1"/>
    </source>
</evidence>
<dbReference type="InterPro" id="IPR004113">
    <property type="entry name" value="FAD-bd_oxidored_4_C"/>
</dbReference>
<proteinExistence type="predicted"/>
<sequence>MSDFSWDGDVVAALRDALGDDCVSTGDAIGARHSTNYGEAPGARPRALLRPRSDAELAAMRTLKHAFDPLGLLNPGKVF</sequence>
<dbReference type="RefSeq" id="WP_342311836.1">
    <property type="nucleotide sequence ID" value="NZ_CP150850.1"/>
</dbReference>
<dbReference type="Pfam" id="PF02913">
    <property type="entry name" value="FAD-oxidase_C"/>
    <property type="match status" value="1"/>
</dbReference>
<keyword evidence="2" id="KW-0274">FAD</keyword>
<keyword evidence="5" id="KW-1185">Reference proteome</keyword>
<reference evidence="4 5" key="1">
    <citation type="submission" date="2024-04" db="EMBL/GenBank/DDBJ databases">
        <title>Biological Control Activity of Plant Growth Promoting Rhizobacteria Burkholderia pyrrocinia BX1 against Tobacco black shank Introduction Tobacco black shank (TBS) caused by the oomycete Phytophthora. nicotianae (P. nicotianae) has become a destructive soil.</title>
        <authorList>
            <person name="Liu X."/>
            <person name="Shu C."/>
        </authorList>
    </citation>
    <scope>NUCLEOTIDE SEQUENCE [LARGE SCALE GENOMIC DNA]</scope>
    <source>
        <strain evidence="4 5">BX1</strain>
    </source>
</reference>
<accession>A0ABZ3BY15</accession>
<evidence type="ECO:0000256" key="1">
    <source>
        <dbReference type="ARBA" id="ARBA00022630"/>
    </source>
</evidence>